<evidence type="ECO:0000313" key="3">
    <source>
        <dbReference type="Proteomes" id="UP001595859"/>
    </source>
</evidence>
<dbReference type="Proteomes" id="UP001595859">
    <property type="component" value="Unassembled WGS sequence"/>
</dbReference>
<feature type="transmembrane region" description="Helical" evidence="1">
    <location>
        <begin position="88"/>
        <end position="107"/>
    </location>
</feature>
<keyword evidence="1" id="KW-0472">Membrane</keyword>
<dbReference type="Pfam" id="PF14325">
    <property type="entry name" value="DUF4383"/>
    <property type="match status" value="1"/>
</dbReference>
<keyword evidence="1" id="KW-0812">Transmembrane</keyword>
<comment type="caution">
    <text evidence="2">The sequence shown here is derived from an EMBL/GenBank/DDBJ whole genome shotgun (WGS) entry which is preliminary data.</text>
</comment>
<feature type="transmembrane region" description="Helical" evidence="1">
    <location>
        <begin position="16"/>
        <end position="35"/>
    </location>
</feature>
<reference evidence="3" key="1">
    <citation type="journal article" date="2019" name="Int. J. Syst. Evol. Microbiol.">
        <title>The Global Catalogue of Microorganisms (GCM) 10K type strain sequencing project: providing services to taxonomists for standard genome sequencing and annotation.</title>
        <authorList>
            <consortium name="The Broad Institute Genomics Platform"/>
            <consortium name="The Broad Institute Genome Sequencing Center for Infectious Disease"/>
            <person name="Wu L."/>
            <person name="Ma J."/>
        </authorList>
    </citation>
    <scope>NUCLEOTIDE SEQUENCE [LARGE SCALE GENOMIC DNA]</scope>
    <source>
        <strain evidence="3">ZS-22-S1</strain>
    </source>
</reference>
<accession>A0ABV9S274</accession>
<dbReference type="RefSeq" id="WP_378057466.1">
    <property type="nucleotide sequence ID" value="NZ_JBHSIS010000007.1"/>
</dbReference>
<keyword evidence="3" id="KW-1185">Reference proteome</keyword>
<evidence type="ECO:0000256" key="1">
    <source>
        <dbReference type="SAM" id="Phobius"/>
    </source>
</evidence>
<dbReference type="EMBL" id="JBHSIS010000007">
    <property type="protein sequence ID" value="MFC4855432.1"/>
    <property type="molecule type" value="Genomic_DNA"/>
</dbReference>
<keyword evidence="1" id="KW-1133">Transmembrane helix</keyword>
<feature type="transmembrane region" description="Helical" evidence="1">
    <location>
        <begin position="122"/>
        <end position="140"/>
    </location>
</feature>
<evidence type="ECO:0000313" key="2">
    <source>
        <dbReference type="EMBL" id="MFC4855432.1"/>
    </source>
</evidence>
<gene>
    <name evidence="2" type="ORF">ACFPCV_18125</name>
</gene>
<sequence length="153" mass="15569">MGETTTPLGRPEPGRIASAAAGAVFLLVGVLGFIPGVTTGLDGMTFAGHESTAELFGVFAVSVLHNLVHLAFGVAGLALATTARGARVFLVGGGLFYLALFAYGLVVDASADIVPVNAADNWLHLFLAASLLALAFLAGTPRRSTNTPIHAPN</sequence>
<protein>
    <submittedName>
        <fullName evidence="2">DUF4383 domain-containing protein</fullName>
    </submittedName>
</protein>
<feature type="transmembrane region" description="Helical" evidence="1">
    <location>
        <begin position="55"/>
        <end position="81"/>
    </location>
</feature>
<proteinExistence type="predicted"/>
<organism evidence="2 3">
    <name type="scientific">Actinophytocola glycyrrhizae</name>
    <dbReference type="NCBI Taxonomy" id="2044873"/>
    <lineage>
        <taxon>Bacteria</taxon>
        <taxon>Bacillati</taxon>
        <taxon>Actinomycetota</taxon>
        <taxon>Actinomycetes</taxon>
        <taxon>Pseudonocardiales</taxon>
        <taxon>Pseudonocardiaceae</taxon>
    </lineage>
</organism>
<name>A0ABV9S274_9PSEU</name>